<organism evidence="2">
    <name type="scientific">Candidatus Heimdallarchaeum endolithica</name>
    <dbReference type="NCBI Taxonomy" id="2876572"/>
    <lineage>
        <taxon>Archaea</taxon>
        <taxon>Promethearchaeati</taxon>
        <taxon>Candidatus Heimdallarchaeota</taxon>
        <taxon>Candidatus Heimdallarchaeia (ex Rinke et al. 2021) (nom. nud.)</taxon>
        <taxon>Candidatus Heimdallarchaeales</taxon>
        <taxon>Candidatus Heimdallarchaeaceae</taxon>
        <taxon>Candidatus Heimdallarchaeum</taxon>
    </lineage>
</organism>
<feature type="transmembrane region" description="Helical" evidence="1">
    <location>
        <begin position="3131"/>
        <end position="3152"/>
    </location>
</feature>
<protein>
    <submittedName>
        <fullName evidence="2">Uncharacterized protein</fullName>
    </submittedName>
</protein>
<dbReference type="EMBL" id="CP084167">
    <property type="protein sequence ID" value="UJG42839.1"/>
    <property type="molecule type" value="Genomic_DNA"/>
</dbReference>
<keyword evidence="1" id="KW-0472">Membrane</keyword>
<proteinExistence type="predicted"/>
<evidence type="ECO:0000313" key="2">
    <source>
        <dbReference type="EMBL" id="UJG42839.1"/>
    </source>
</evidence>
<keyword evidence="1" id="KW-1133">Transmembrane helix</keyword>
<keyword evidence="1" id="KW-0812">Transmembrane</keyword>
<gene>
    <name evidence="2" type="ORF">K9W46_10705</name>
</gene>
<dbReference type="Proteomes" id="UP001200513">
    <property type="component" value="Chromosome"/>
</dbReference>
<accession>A0A9Y1FNF0</accession>
<sequence length="3170" mass="362660">MFNKKYSLVKYFSLIFLTLIFVQSLSNSALIKVQGDTNNTIQIKNLFRSHENVLGGIEFSVYCQVETNGSNIVKEVLLRYTEDGENHTTRMYSNFYSYYVGVVPGQEINSSITYWVEAKDNENNTAKSIIVGPLTVFDGNLPLIGDIIQNPVVPTNLDTINITTWVTDNVGVKDVKIEYWINNQVTSNIILMNNDGGAKYVGSLPTCEIGTKIVYRIVAVDTSPLQNTKYSENRTVYITDGVHPYIVFYESDPNEPNASQEFYLIAEAWDSTGIDKVNVEVTYSYNSIPIIYEMENIPDTNLYQKKIVGQPENTNITFFFTAIDSSSEHLNSSTPTYSIVIHDNVKPIITNVVHEIPTYLPNYYIEINATITDVSEIGRATIFYTYDNGENITLRGSNMVRYANTSVFHAGIETQTAGTVCTYWIDVEDIHQNRQVTENYSLTFIDGIPPKIDNVNISPINSTTILDNTTVQVNCSVTDENNVTVKLEVKIVDYYGFEIETKTFDMIEKEENIFEYNITATNATNTVYWTIIATDDSLTNNTACYSSHYVVVDQGLPQILLCDTEPNDNSDTQSIYLKLVDDGKIKNIRVRPGISDGLFTTWYNPTYYAPELSDSYWEGTITTHLNLYGLTNYYFKIEVTVYDVWDNSFTDTYIFLIEDKTPPQINIVDYPETLNENEDFNITLQIVDNSSYTAWLLYQVNYGEEYIAPIIDTNGNLTGTISSSSYDFSQILLIYICAEDEKGNKIQIENPLTYVITDGNPPYISNDTTLFSYDNVKIAYNSTLTVRAIVNDPSGIDYVKLHYRYADGNEGEIDMNIDFYNQYNYSVEFNIDTLNYRNTNVELWLIARDNSGWVVNSYESKVLVLFRDIFSPSGKILDSLEYIELKNENISVTAQFKDDTYININSIKMEVKYFSLSLQNISLSRVISSTGENDYITEFEIDPNLLVPYVDQNISLRVIVEDSQGNIFFSQPLILLVKDTTSPCIDADSWIYSPLNPNVENKVYLPSVFDVSGINDTFTLVYLNSSESETEQLNTLYDSNLSRWYVLVPSFRALTLITLNATFSDIHGNINGVLLTETITDLEAPVIYSLITSPEPSDNKPVEFSANVSDDGEIYLVELIVEQNGMNISYFMSYNSSLYETDINLDKGSYNIWLKAVDMCNKVSYYSSTLTVIDKTPPSLISVNSYPYGFQPIDKNDFYFIVEGTDNEGLSQIIVEYTINSSSYRQIQSVANNSAIFMINDTEILPYDTILLTNITILDNAVSPNCLIKTTNLPQWIVGDNTPPEIYSHTDHNFDGSSTSDFYLTVYITENDVRNHTNIDSTIYYKYYNDSSWMNQSLYYGGEIIEEQCYYEVMLSPPWKAGTYEYYITVSLNGMTTLYYNETTPLTFAIEDFTSPIIKSDSLVHTSQDELQPINSSSDEDINDFVISFIVVEHETGIDLTIGDTNTGINVLLSLDSGSSWTKYGEVTNAQFLGNGEYQITYTISADDLRTFIHHETILYKIKLKDSANNEKIYTSFEGDTFSFNIKDLYPPQIQWILITKESNPSPNYWAYDLENLPEGYYLVDTTSTLNYSITGISPLLDEGDFGYSDIIKIGLKIKDHTAFNNPPDIRTYFNYGTENININKTIYGNSEFLFWVEFDLANIVGSNNFKSHKDTTETPFRLQLNYYFILTDSYSNELTSQNYSIYLYDTYAPKLTNGYNRPYFTDLNDNVREDEGKCVLPNEYNKLMFSFEEVSLVTQNDITIQFYDTKGEIFYYEVNNNEINLDNNGFQYSVSITMDYNTFLSFPDVRFCIKIVISPNDGLILEKYYLLDIEALNVYYVKMVANYNEINWAVDGGTAIAHAETGDIYPGQPLNEVTITLGNLMYETHIEVYAHYEMTDKFNPTTSDIVSVSQLLKSFIQTPSSDLKLTKIINSWDANPEYAGNIYLFLKLYYTWDIPSNAISSSDITEGKCYIYIHHNKAVEEVDFASSPVSHDEITDEDYNSGSFQVKLTLKSYWTFLPTLLEYSTTLTFVDITDSSNTYDFNIICTMSADTVLQSNLEYTNLYYLSLTCIFELQLSTIIDNLKPGIYSLKLLAGNILTEKVEIDTNNDETVDKTFPQNIVCSIQVTYSDNNPPSLREDPEFGLTQTYEYDEQDIKSTSFKILAADGYLGLQTPRFYWRKIGSTSWNEATLTYSNDFGNEKRYYAILYDQDLGTEGIEYFFTIEDESWKTIFGRLEDNNWNPGMKYGFKNTPDEPSISDSDIKPLLSFPILPNDQNLKLSYVGCSPSSNTLSSNDGVTITLQFDNLIGDFTESALFITSDVNKKFETDNTLYIRIKYWDHDSYVYLRSETSDIINYNYINKHSLQLTVRLHDNIWNSISDTAKEFKYYINSHYHFKFDEFDFNYDYETEKGTSSQYGNWQKITVVDDVAPKITDVFIYDSNNEHSIDETYKICASAENSNTGWHVYEASSFELQVYMNKEGTIKTIDLVGNDYSAYYAVYEIKFSDYYSDLSSGDTIYLQIIAWHSNNDNMKGFSATTSISFTDTHQTSLISSYSVNPYDSNDKKDLRYYSHTISLSSTINSNHQFIVTLEDLDTDNTALSCTIDVTFIPYTVTNSYYYKYTYGVSASSIDTSTAHRAVFTFDITPSMRVMNHNPVATGSGRWAGNIKITIDYGKNLENTKVCGKNIIYEDYNSPYFYSSSLDLSSGNMGSQVRFTLKYRKWSPPKYMTTLTNHLVKMQYKYGSTWVDLTCTRMEVHSGGSTGRSYWYIYFDMDVKYSYAPDRTMYYRYKIVSQDQSSTYYSSSKYFTWKDVTNPTISTVSFAGDGDPMVSQRINTRVKDNYYVSNVYIQYYWSGHGSSSSPYSTTASKYSGSRTDGWWKAFIPGTTPNKNVYVYYRVKAKDSSGRTTYSSWKSYHSYSSGPIFGLLLSHAVNQQEERTYSNETNSVEKMLPIYSSYIYDHNGIILTLGTGGIMANGQLGLYLHNKQFEKYLPIHNSNNYFTLNVFLPEINTNTTFFADIVLWSVWGRTYYLSNLWEEYSETKIDLEVNIKEPTIHTNIEGEKLLIEIESEREIYLTKLHYRYLNSTSWQTISYYGIIEIQQDFGYIDKPVEISIETWNEGLTNNYAKIEQLIISPSVNEEKQVVNYVLPVVFVSLGIGSILGGVYIVRIRDKRGLLKLLKGVKRE</sequence>
<reference evidence="2" key="1">
    <citation type="journal article" date="2022" name="Nat. Microbiol.">
        <title>Unique mobile elements and scalable gene flow at the prokaryote-eukaryote boundary revealed by circularized Asgard archaea genomes.</title>
        <authorList>
            <person name="Wu F."/>
            <person name="Speth D.R."/>
            <person name="Philosof A."/>
            <person name="Cremiere A."/>
            <person name="Narayanan A."/>
            <person name="Barco R.A."/>
            <person name="Connon S.A."/>
            <person name="Amend J.P."/>
            <person name="Antoshechkin I.A."/>
            <person name="Orphan V.J."/>
        </authorList>
    </citation>
    <scope>NUCLEOTIDE SEQUENCE</scope>
    <source>
        <strain evidence="2">PR6</strain>
    </source>
</reference>
<evidence type="ECO:0000256" key="1">
    <source>
        <dbReference type="SAM" id="Phobius"/>
    </source>
</evidence>
<name>A0A9Y1FNF0_9ARCH</name>